<reference evidence="1" key="1">
    <citation type="submission" date="2020-10" db="EMBL/GenBank/DDBJ databases">
        <authorList>
            <person name="Gilroy R."/>
        </authorList>
    </citation>
    <scope>NUCLEOTIDE SEQUENCE</scope>
    <source>
        <strain evidence="1">F6-4510</strain>
    </source>
</reference>
<evidence type="ECO:0000313" key="2">
    <source>
        <dbReference type="Proteomes" id="UP000823611"/>
    </source>
</evidence>
<proteinExistence type="predicted"/>
<gene>
    <name evidence="1" type="ORF">IAC55_05270</name>
</gene>
<name>A0A9D9E0F9_9FIRM</name>
<dbReference type="AlphaFoldDB" id="A0A9D9E0F9"/>
<dbReference type="Proteomes" id="UP000823611">
    <property type="component" value="Unassembled WGS sequence"/>
</dbReference>
<protein>
    <submittedName>
        <fullName evidence="1">Radical SAM protein</fullName>
    </submittedName>
</protein>
<sequence>MIRYSVIENKNPREIVLLKGHRCTWGRCAFCDYIDDNEDNEEEMIKFNKEVLGNVTGFKGVLEVINSGSVFELPKETLSEIRDIVHSKGIKLLFFESYWSYRHRLDEIREFFGVPIVFKNGVETFDDYFRNNVLKKGTVFSGPEEVAKYFESICLMVGIKGQTKEMIDYDMDCLKKYFKRGCINVFVDNSTDIKSDPELINWFREKYGYLDKEPNIEVLWNITDFGVGGTL</sequence>
<evidence type="ECO:0000313" key="1">
    <source>
        <dbReference type="EMBL" id="MBO8434714.1"/>
    </source>
</evidence>
<dbReference type="EMBL" id="JADIMX010000103">
    <property type="protein sequence ID" value="MBO8434714.1"/>
    <property type="molecule type" value="Genomic_DNA"/>
</dbReference>
<reference evidence="1" key="2">
    <citation type="journal article" date="2021" name="PeerJ">
        <title>Extensive microbial diversity within the chicken gut microbiome revealed by metagenomics and culture.</title>
        <authorList>
            <person name="Gilroy R."/>
            <person name="Ravi A."/>
            <person name="Getino M."/>
            <person name="Pursley I."/>
            <person name="Horton D.L."/>
            <person name="Alikhan N.F."/>
            <person name="Baker D."/>
            <person name="Gharbi K."/>
            <person name="Hall N."/>
            <person name="Watson M."/>
            <person name="Adriaenssens E.M."/>
            <person name="Foster-Nyarko E."/>
            <person name="Jarju S."/>
            <person name="Secka A."/>
            <person name="Antonio M."/>
            <person name="Oren A."/>
            <person name="Chaudhuri R.R."/>
            <person name="La Ragione R."/>
            <person name="Hildebrand F."/>
            <person name="Pallen M.J."/>
        </authorList>
    </citation>
    <scope>NUCLEOTIDE SEQUENCE</scope>
    <source>
        <strain evidence="1">F6-4510</strain>
    </source>
</reference>
<accession>A0A9D9E0F9</accession>
<organism evidence="1 2">
    <name type="scientific">Candidatus Fimicola merdigallinarum</name>
    <dbReference type="NCBI Taxonomy" id="2840819"/>
    <lineage>
        <taxon>Bacteria</taxon>
        <taxon>Bacillati</taxon>
        <taxon>Bacillota</taxon>
        <taxon>Clostridia</taxon>
        <taxon>Lachnospirales</taxon>
        <taxon>Lachnospiraceae</taxon>
        <taxon>Lachnospiraceae incertae sedis</taxon>
        <taxon>Candidatus Fimicola</taxon>
    </lineage>
</organism>
<comment type="caution">
    <text evidence="1">The sequence shown here is derived from an EMBL/GenBank/DDBJ whole genome shotgun (WGS) entry which is preliminary data.</text>
</comment>